<proteinExistence type="inferred from homology"/>
<evidence type="ECO:0000256" key="1">
    <source>
        <dbReference type="ARBA" id="ARBA00009277"/>
    </source>
</evidence>
<dbReference type="InterPro" id="IPR017894">
    <property type="entry name" value="HTH_IS21_transposase_type"/>
</dbReference>
<dbReference type="EMBL" id="AXUN02000152">
    <property type="protein sequence ID" value="ETA81160.1"/>
    <property type="molecule type" value="Genomic_DNA"/>
</dbReference>
<accession>V7I4K2</accession>
<dbReference type="NCBIfam" id="NF033546">
    <property type="entry name" value="transpos_IS21"/>
    <property type="match status" value="1"/>
</dbReference>
<evidence type="ECO:0000313" key="8">
    <source>
        <dbReference type="Proteomes" id="UP000017747"/>
    </source>
</evidence>
<dbReference type="eggNOG" id="COG4584">
    <property type="taxonomic scope" value="Bacteria"/>
</dbReference>
<feature type="domain" description="HTH IS21-type" evidence="5">
    <location>
        <begin position="7"/>
        <end position="71"/>
    </location>
</feature>
<dbReference type="Gene3D" id="1.10.10.60">
    <property type="entry name" value="Homeodomain-like"/>
    <property type="match status" value="1"/>
</dbReference>
<dbReference type="SUPFAM" id="SSF46689">
    <property type="entry name" value="Homeodomain-like"/>
    <property type="match status" value="1"/>
</dbReference>
<dbReference type="Proteomes" id="UP000017747">
    <property type="component" value="Unassembled WGS sequence"/>
</dbReference>
<keyword evidence="2" id="KW-0815">Transposition</keyword>
<reference evidence="7 8" key="1">
    <citation type="journal article" date="2014" name="Genome Announc.">
        <title>Genome Sequence of Youngiibacter fragilis, the Type Strain of the Genus Youngiibacter.</title>
        <authorList>
            <person name="Wawrik C.B."/>
            <person name="Callaghan A.V."/>
            <person name="Stamps B.W."/>
            <person name="Wawrik B."/>
        </authorList>
    </citation>
    <scope>NUCLEOTIDE SEQUENCE [LARGE SCALE GENOMIC DNA]</scope>
    <source>
        <strain evidence="7 8">232.1</strain>
    </source>
</reference>
<dbReference type="PROSITE" id="PS50531">
    <property type="entry name" value="HTH_IS21"/>
    <property type="match status" value="1"/>
</dbReference>
<dbReference type="InterPro" id="IPR032750">
    <property type="entry name" value="TnsD_C"/>
</dbReference>
<feature type="non-terminal residue" evidence="7">
    <location>
        <position position="234"/>
    </location>
</feature>
<dbReference type="PROSITE" id="PS50994">
    <property type="entry name" value="INTEGRASE"/>
    <property type="match status" value="1"/>
</dbReference>
<sequence>MKEWIVIHKIKALYDDGNGLSIRAIARELGISRNTVRKYLGMAEESIQAQKSQRERAKILDQHRDYIVHLLQSYPGLSAVKIRDRLLRKHPELTVSSRTVRRFVRRVKETISFKQKRYYEPVLAMEPGVQCQVDGGEFRGLMIGGEETRVYFVVFVLSYSRLMYVAVCREPVDTEKFIQMHDAAFRYFGGCPEECVYDQTKLVVLEERFRELRLNERFHAYATAAGFRVRACEG</sequence>
<evidence type="ECO:0000256" key="3">
    <source>
        <dbReference type="ARBA" id="ARBA00023125"/>
    </source>
</evidence>
<dbReference type="PANTHER" id="PTHR35004">
    <property type="entry name" value="TRANSPOSASE RV3428C-RELATED"/>
    <property type="match status" value="1"/>
</dbReference>
<evidence type="ECO:0000259" key="5">
    <source>
        <dbReference type="PROSITE" id="PS50531"/>
    </source>
</evidence>
<name>V7I4K2_9CLOT</name>
<dbReference type="Pfam" id="PF15978">
    <property type="entry name" value="TnsD"/>
    <property type="match status" value="1"/>
</dbReference>
<dbReference type="Pfam" id="PF00665">
    <property type="entry name" value="rve"/>
    <property type="match status" value="1"/>
</dbReference>
<keyword evidence="4" id="KW-0233">DNA recombination</keyword>
<feature type="domain" description="Integrase catalytic" evidence="6">
    <location>
        <begin position="123"/>
        <end position="234"/>
    </location>
</feature>
<evidence type="ECO:0000259" key="6">
    <source>
        <dbReference type="PROSITE" id="PS50994"/>
    </source>
</evidence>
<evidence type="ECO:0000256" key="4">
    <source>
        <dbReference type="ARBA" id="ARBA00023172"/>
    </source>
</evidence>
<keyword evidence="8" id="KW-1185">Reference proteome</keyword>
<protein>
    <submittedName>
        <fullName evidence="7">Integrase</fullName>
    </submittedName>
</protein>
<dbReference type="GO" id="GO:0003677">
    <property type="term" value="F:DNA binding"/>
    <property type="evidence" value="ECO:0007669"/>
    <property type="project" value="UniProtKB-KW"/>
</dbReference>
<dbReference type="InterPro" id="IPR009057">
    <property type="entry name" value="Homeodomain-like_sf"/>
</dbReference>
<dbReference type="AlphaFoldDB" id="V7I4K2"/>
<dbReference type="PANTHER" id="PTHR35004:SF6">
    <property type="entry name" value="TRANSPOSASE"/>
    <property type="match status" value="1"/>
</dbReference>
<comment type="caution">
    <text evidence="7">The sequence shown here is derived from an EMBL/GenBank/DDBJ whole genome shotgun (WGS) entry which is preliminary data.</text>
</comment>
<evidence type="ECO:0000313" key="7">
    <source>
        <dbReference type="EMBL" id="ETA81160.1"/>
    </source>
</evidence>
<dbReference type="OrthoDB" id="3193769at2"/>
<dbReference type="GO" id="GO:0015074">
    <property type="term" value="P:DNA integration"/>
    <property type="evidence" value="ECO:0007669"/>
    <property type="project" value="InterPro"/>
</dbReference>
<organism evidence="7 8">
    <name type="scientific">Youngiibacter fragilis 232.1</name>
    <dbReference type="NCBI Taxonomy" id="994573"/>
    <lineage>
        <taxon>Bacteria</taxon>
        <taxon>Bacillati</taxon>
        <taxon>Bacillota</taxon>
        <taxon>Clostridia</taxon>
        <taxon>Eubacteriales</taxon>
        <taxon>Clostridiaceae</taxon>
        <taxon>Youngiibacter</taxon>
    </lineage>
</organism>
<comment type="similarity">
    <text evidence="1">Belongs to the transposase IS21/IS408/IS1162 family.</text>
</comment>
<dbReference type="GO" id="GO:0032196">
    <property type="term" value="P:transposition"/>
    <property type="evidence" value="ECO:0007669"/>
    <property type="project" value="UniProtKB-KW"/>
</dbReference>
<evidence type="ECO:0000256" key="2">
    <source>
        <dbReference type="ARBA" id="ARBA00022578"/>
    </source>
</evidence>
<dbReference type="InterPro" id="IPR001584">
    <property type="entry name" value="Integrase_cat-core"/>
</dbReference>
<keyword evidence="3" id="KW-0238">DNA-binding</keyword>
<gene>
    <name evidence="7" type="ORF">T472_0208000</name>
</gene>
<dbReference type="STRING" id="994573.T472_0208000"/>
<dbReference type="GO" id="GO:0006310">
    <property type="term" value="P:DNA recombination"/>
    <property type="evidence" value="ECO:0007669"/>
    <property type="project" value="UniProtKB-KW"/>
</dbReference>